<proteinExistence type="predicted"/>
<reference evidence="3 4" key="2">
    <citation type="submission" date="2024-05" db="EMBL/GenBank/DDBJ databases">
        <authorList>
            <person name="Chen Y."/>
            <person name="Shah S."/>
            <person name="Dougan E. K."/>
            <person name="Thang M."/>
            <person name="Chan C."/>
        </authorList>
    </citation>
    <scope>NUCLEOTIDE SEQUENCE [LARGE SCALE GENOMIC DNA]</scope>
</reference>
<dbReference type="EMBL" id="CAMXCT010003557">
    <property type="protein sequence ID" value="CAI4005073.1"/>
    <property type="molecule type" value="Genomic_DNA"/>
</dbReference>
<evidence type="ECO:0000313" key="4">
    <source>
        <dbReference type="Proteomes" id="UP001152797"/>
    </source>
</evidence>
<dbReference type="EMBL" id="CAMXCT030003557">
    <property type="protein sequence ID" value="CAL4792385.1"/>
    <property type="molecule type" value="Genomic_DNA"/>
</dbReference>
<evidence type="ECO:0000313" key="2">
    <source>
        <dbReference type="EMBL" id="CAI4005073.1"/>
    </source>
</evidence>
<accession>A0A9P1D9M2</accession>
<comment type="caution">
    <text evidence="2">The sequence shown here is derived from an EMBL/GenBank/DDBJ whole genome shotgun (WGS) entry which is preliminary data.</text>
</comment>
<dbReference type="OrthoDB" id="439057at2759"/>
<evidence type="ECO:0000256" key="1">
    <source>
        <dbReference type="SAM" id="MobiDB-lite"/>
    </source>
</evidence>
<dbReference type="EMBL" id="CAMXCT020003557">
    <property type="protein sequence ID" value="CAL1158448.1"/>
    <property type="molecule type" value="Genomic_DNA"/>
</dbReference>
<gene>
    <name evidence="2" type="ORF">C1SCF055_LOCUS30828</name>
</gene>
<name>A0A9P1D9M2_9DINO</name>
<keyword evidence="4" id="KW-1185">Reference proteome</keyword>
<feature type="compositionally biased region" description="Acidic residues" evidence="1">
    <location>
        <begin position="439"/>
        <end position="452"/>
    </location>
</feature>
<feature type="region of interest" description="Disordered" evidence="1">
    <location>
        <begin position="413"/>
        <end position="462"/>
    </location>
</feature>
<dbReference type="Proteomes" id="UP001152797">
    <property type="component" value="Unassembled WGS sequence"/>
</dbReference>
<sequence length="879" mass="96806">MEKSDLDLLAQAESELKFLLDDAGVPAPVQVLVLKCGYDSVRVFAGLDDSKEAVRKALREELPLDYTASPENRKSMALLLHVWDACRLQLSVQEKQKSEAKLGVGARLLPTTEHASMRLAVEASHGKLCDKEIPSKALLAQKLEQVEDNCPEAEDLREVTSVEDCRKEAYSALIADPISNTVRFKPGKAMTTPPSSPEDLRLRHRRIGLVWEMARSRHTNRTWLPSRCVDAFRKLSDHVLGSKIAGLRLADGYSPPWNIVLAYEAEVRSHAYKLVRDGEAADLGMALSAACKASGLTSSFFIVPLTIAAAAPASTAVSAGGRPVGDHNPFIRSKGKGKGKGKEGVIKSIYKSRRSPGGKSLCFAYNKKKGCDRVNCPFTHVCQRCFEDHPYVKCPQVQREGTVGTCSHEASLVKRTRESETEDDAEWLRQSNFQQDSEGLAESEVSSDEDDDKAQKPKLGAGLWGRGPPLVSRMLGKRMEFTDGFGLCSPGRWLPSKRRCAADTSSLGFAKSLGKELRKLLAQKLDARWPRTSFHRFGNDLAGCKLPVRETPEDQPFFLAAIEELLRISGDPDCRAFYSSKYSFAKGVKVGYKSKLPHVPAVFNRKNRWRKYALGDFELGVCRENYLSARQHAEHVHQQFLEEEKLGAMIEVPLEEAQREYGQQLAVASLGAIEKKGGAYRVVHDGTHGIGVNPAIRVRDQIQSPTAGDVAAVMQELPGVFFGLTGDVARAHRLVKIAREDWGLLACRTGIGNSDALWLNKVGAFGIASAAYYWSRLLGGVGQVQVADMSAVLGRLSFALALGRKVSEERELYRTDARADGDEVWIGGWALDHDDTRRRCSGFTLVVSIHHEFDPLWIGLPDMLHGGALVLLPKLDLLG</sequence>
<organism evidence="2">
    <name type="scientific">Cladocopium goreaui</name>
    <dbReference type="NCBI Taxonomy" id="2562237"/>
    <lineage>
        <taxon>Eukaryota</taxon>
        <taxon>Sar</taxon>
        <taxon>Alveolata</taxon>
        <taxon>Dinophyceae</taxon>
        <taxon>Suessiales</taxon>
        <taxon>Symbiodiniaceae</taxon>
        <taxon>Cladocopium</taxon>
    </lineage>
</organism>
<protein>
    <submittedName>
        <fullName evidence="3">Pentatricopeptide repeat-containing protein, chloroplastic</fullName>
    </submittedName>
</protein>
<evidence type="ECO:0000313" key="3">
    <source>
        <dbReference type="EMBL" id="CAL4792385.1"/>
    </source>
</evidence>
<dbReference type="AlphaFoldDB" id="A0A9P1D9M2"/>
<reference evidence="2" key="1">
    <citation type="submission" date="2022-10" db="EMBL/GenBank/DDBJ databases">
        <authorList>
            <person name="Chen Y."/>
            <person name="Dougan E. K."/>
            <person name="Chan C."/>
            <person name="Rhodes N."/>
            <person name="Thang M."/>
        </authorList>
    </citation>
    <scope>NUCLEOTIDE SEQUENCE</scope>
</reference>